<accession>A0A0G0J6F1</accession>
<gene>
    <name evidence="2" type="ORF">US45_C0029G0003</name>
</gene>
<proteinExistence type="predicted"/>
<protein>
    <recommendedName>
        <fullName evidence="1">BsaWI restriction endonuclease type 2 domain-containing protein</fullName>
    </recommendedName>
</protein>
<evidence type="ECO:0000313" key="2">
    <source>
        <dbReference type="EMBL" id="KKQ32104.1"/>
    </source>
</evidence>
<comment type="caution">
    <text evidence="2">The sequence shown here is derived from an EMBL/GenBank/DDBJ whole genome shotgun (WGS) entry which is preliminary data.</text>
</comment>
<dbReference type="EMBL" id="LBTA01000029">
    <property type="protein sequence ID" value="KKQ32104.1"/>
    <property type="molecule type" value="Genomic_DNA"/>
</dbReference>
<name>A0A0G0J6F1_9BACT</name>
<organism evidence="2 3">
    <name type="scientific">Candidatus Nomurabacteria bacterium GW2011_GWA1_37_20</name>
    <dbReference type="NCBI Taxonomy" id="1618729"/>
    <lineage>
        <taxon>Bacteria</taxon>
        <taxon>Candidatus Nomuraibacteriota</taxon>
    </lineage>
</organism>
<reference evidence="2 3" key="1">
    <citation type="journal article" date="2015" name="Nature">
        <title>rRNA introns, odd ribosomes, and small enigmatic genomes across a large radiation of phyla.</title>
        <authorList>
            <person name="Brown C.T."/>
            <person name="Hug L.A."/>
            <person name="Thomas B.C."/>
            <person name="Sharon I."/>
            <person name="Castelle C.J."/>
            <person name="Singh A."/>
            <person name="Wilkins M.J."/>
            <person name="Williams K.H."/>
            <person name="Banfield J.F."/>
        </authorList>
    </citation>
    <scope>NUCLEOTIDE SEQUENCE [LARGE SCALE GENOMIC DNA]</scope>
</reference>
<dbReference type="PATRIC" id="fig|1618729.3.peg.355"/>
<evidence type="ECO:0000313" key="3">
    <source>
        <dbReference type="Proteomes" id="UP000034701"/>
    </source>
</evidence>
<evidence type="ECO:0000259" key="1">
    <source>
        <dbReference type="Pfam" id="PF18643"/>
    </source>
</evidence>
<dbReference type="AlphaFoldDB" id="A0A0G0J6F1"/>
<feature type="domain" description="BsaWI restriction endonuclease type 2" evidence="1">
    <location>
        <begin position="105"/>
        <end position="209"/>
    </location>
</feature>
<dbReference type="InterPro" id="IPR041551">
    <property type="entry name" value="RE_BsaWI"/>
</dbReference>
<dbReference type="Proteomes" id="UP000034701">
    <property type="component" value="Unassembled WGS sequence"/>
</dbReference>
<sequence length="235" mass="26835">MTIQDLIKIYETKKKKYGIQAYRHISNVLKEAKELHKKDFSESEKNKEKVSKGGIPDHEQSWRAFKGKNLEKVIEYIITDEVTALGLQVVNGNSLERTNGKNLSKELSQLKRNLTVDYGEFGLHLPDVDLIIYDPKTSKVVAVLSSKVTLRERIAQTGYWKIKLASDEATKHIKVYFVTPDEDGTLTIKKPTKKGRAIVEVDTDGSYVLSETDIEESDKVKMFDKFIDDLKKLLK</sequence>
<dbReference type="Pfam" id="PF18643">
    <property type="entry name" value="RE_BsaWI"/>
    <property type="match status" value="1"/>
</dbReference>